<proteinExistence type="predicted"/>
<dbReference type="GO" id="GO:0000976">
    <property type="term" value="F:transcription cis-regulatory region binding"/>
    <property type="evidence" value="ECO:0007669"/>
    <property type="project" value="TreeGrafter"/>
</dbReference>
<dbReference type="Gene3D" id="1.10.357.10">
    <property type="entry name" value="Tetracycline Repressor, domain 2"/>
    <property type="match status" value="1"/>
</dbReference>
<feature type="DNA-binding region" description="H-T-H motif" evidence="4">
    <location>
        <begin position="58"/>
        <end position="77"/>
    </location>
</feature>
<organism evidence="7 8">
    <name type="scientific">Tamaricihabitans halophyticus</name>
    <dbReference type="NCBI Taxonomy" id="1262583"/>
    <lineage>
        <taxon>Bacteria</taxon>
        <taxon>Bacillati</taxon>
        <taxon>Actinomycetota</taxon>
        <taxon>Actinomycetes</taxon>
        <taxon>Pseudonocardiales</taxon>
        <taxon>Pseudonocardiaceae</taxon>
        <taxon>Tamaricihabitans</taxon>
    </lineage>
</organism>
<evidence type="ECO:0000256" key="1">
    <source>
        <dbReference type="ARBA" id="ARBA00023015"/>
    </source>
</evidence>
<dbReference type="GO" id="GO:0003700">
    <property type="term" value="F:DNA-binding transcription factor activity"/>
    <property type="evidence" value="ECO:0007669"/>
    <property type="project" value="TreeGrafter"/>
</dbReference>
<dbReference type="PRINTS" id="PR00455">
    <property type="entry name" value="HTHTETR"/>
</dbReference>
<evidence type="ECO:0000256" key="4">
    <source>
        <dbReference type="PROSITE-ProRule" id="PRU00335"/>
    </source>
</evidence>
<comment type="caution">
    <text evidence="7">The sequence shown here is derived from an EMBL/GenBank/DDBJ whole genome shotgun (WGS) entry which is preliminary data.</text>
</comment>
<evidence type="ECO:0000256" key="5">
    <source>
        <dbReference type="SAM" id="MobiDB-lite"/>
    </source>
</evidence>
<dbReference type="PANTHER" id="PTHR30055:SF234">
    <property type="entry name" value="HTH-TYPE TRANSCRIPTIONAL REGULATOR BETI"/>
    <property type="match status" value="1"/>
</dbReference>
<keyword evidence="1" id="KW-0805">Transcription regulation</keyword>
<feature type="region of interest" description="Disordered" evidence="5">
    <location>
        <begin position="1"/>
        <end position="34"/>
    </location>
</feature>
<dbReference type="RefSeq" id="WP_207894573.1">
    <property type="nucleotide sequence ID" value="NZ_SLXQ01000008.1"/>
</dbReference>
<sequence length="246" mass="27476">MAKQANGRPQPGVITSGSAAQQARRSTGPITGRGQARRAALLKAARSVFERMGFLDARVADIVAEARVAQGTFYTYFDSKDAIFREVVGEAIDEMLEALRIPVRATDPYARVYEALRRYVDTYREHARIIGLMEQTATVTDELRELRLQLRDGFVERSERGFRRMRDEGLVPHDIDLKLTAELLGAMVDQTCHLWFTLGKEFDEAKLMAALTDTWVGALRIDLGAASTKRPASGAARARRKPNPRP</sequence>
<evidence type="ECO:0000256" key="2">
    <source>
        <dbReference type="ARBA" id="ARBA00023125"/>
    </source>
</evidence>
<dbReference type="InterPro" id="IPR001647">
    <property type="entry name" value="HTH_TetR"/>
</dbReference>
<keyword evidence="3" id="KW-0804">Transcription</keyword>
<evidence type="ECO:0000256" key="3">
    <source>
        <dbReference type="ARBA" id="ARBA00023163"/>
    </source>
</evidence>
<dbReference type="EMBL" id="SLXQ01000008">
    <property type="protein sequence ID" value="TCP49963.1"/>
    <property type="molecule type" value="Genomic_DNA"/>
</dbReference>
<gene>
    <name evidence="7" type="ORF">EV191_10849</name>
</gene>
<evidence type="ECO:0000313" key="8">
    <source>
        <dbReference type="Proteomes" id="UP000294911"/>
    </source>
</evidence>
<reference evidence="7 8" key="1">
    <citation type="submission" date="2019-03" db="EMBL/GenBank/DDBJ databases">
        <title>Genomic Encyclopedia of Type Strains, Phase IV (KMG-IV): sequencing the most valuable type-strain genomes for metagenomic binning, comparative biology and taxonomic classification.</title>
        <authorList>
            <person name="Goeker M."/>
        </authorList>
    </citation>
    <scope>NUCLEOTIDE SEQUENCE [LARGE SCALE GENOMIC DNA]</scope>
    <source>
        <strain evidence="7 8">DSM 45765</strain>
    </source>
</reference>
<dbReference type="SUPFAM" id="SSF48498">
    <property type="entry name" value="Tetracyclin repressor-like, C-terminal domain"/>
    <property type="match status" value="1"/>
</dbReference>
<name>A0A4R2QKK0_9PSEU</name>
<evidence type="ECO:0000259" key="6">
    <source>
        <dbReference type="PROSITE" id="PS50977"/>
    </source>
</evidence>
<dbReference type="Gene3D" id="1.10.10.60">
    <property type="entry name" value="Homeodomain-like"/>
    <property type="match status" value="1"/>
</dbReference>
<keyword evidence="8" id="KW-1185">Reference proteome</keyword>
<feature type="domain" description="HTH tetR-type" evidence="6">
    <location>
        <begin position="35"/>
        <end position="95"/>
    </location>
</feature>
<dbReference type="InterPro" id="IPR009057">
    <property type="entry name" value="Homeodomain-like_sf"/>
</dbReference>
<protein>
    <submittedName>
        <fullName evidence="7">TetR family transcriptional regulator</fullName>
    </submittedName>
</protein>
<dbReference type="InterPro" id="IPR050109">
    <property type="entry name" value="HTH-type_TetR-like_transc_reg"/>
</dbReference>
<dbReference type="InterPro" id="IPR036271">
    <property type="entry name" value="Tet_transcr_reg_TetR-rel_C_sf"/>
</dbReference>
<dbReference type="Pfam" id="PF00440">
    <property type="entry name" value="TetR_N"/>
    <property type="match status" value="1"/>
</dbReference>
<feature type="compositionally biased region" description="Polar residues" evidence="5">
    <location>
        <begin position="13"/>
        <end position="29"/>
    </location>
</feature>
<dbReference type="Proteomes" id="UP000294911">
    <property type="component" value="Unassembled WGS sequence"/>
</dbReference>
<dbReference type="SUPFAM" id="SSF46689">
    <property type="entry name" value="Homeodomain-like"/>
    <property type="match status" value="1"/>
</dbReference>
<accession>A0A4R2QKK0</accession>
<dbReference type="PROSITE" id="PS50977">
    <property type="entry name" value="HTH_TETR_2"/>
    <property type="match status" value="1"/>
</dbReference>
<dbReference type="PANTHER" id="PTHR30055">
    <property type="entry name" value="HTH-TYPE TRANSCRIPTIONAL REGULATOR RUTR"/>
    <property type="match status" value="1"/>
</dbReference>
<evidence type="ECO:0000313" key="7">
    <source>
        <dbReference type="EMBL" id="TCP49963.1"/>
    </source>
</evidence>
<keyword evidence="2 4" id="KW-0238">DNA-binding</keyword>
<dbReference type="AlphaFoldDB" id="A0A4R2QKK0"/>